<dbReference type="Proteomes" id="UP000001556">
    <property type="component" value="Chromosome"/>
</dbReference>
<proteinExistence type="inferred from homology"/>
<dbReference type="InterPro" id="IPR049704">
    <property type="entry name" value="Aminotrans_3_PPA_site"/>
</dbReference>
<dbReference type="STRING" id="349161.Dred_2058"/>
<reference evidence="4 5" key="1">
    <citation type="submission" date="2007-03" db="EMBL/GenBank/DDBJ databases">
        <title>Complete sequence of Desulfotomaculum reducens MI-1.</title>
        <authorList>
            <consortium name="US DOE Joint Genome Institute"/>
            <person name="Copeland A."/>
            <person name="Lucas S."/>
            <person name="Lapidus A."/>
            <person name="Barry K."/>
            <person name="Detter J.C."/>
            <person name="Glavina del Rio T."/>
            <person name="Hammon N."/>
            <person name="Israni S."/>
            <person name="Dalin E."/>
            <person name="Tice H."/>
            <person name="Pitluck S."/>
            <person name="Sims D."/>
            <person name="Brettin T."/>
            <person name="Bruce D."/>
            <person name="Han C."/>
            <person name="Tapia R."/>
            <person name="Schmutz J."/>
            <person name="Larimer F."/>
            <person name="Land M."/>
            <person name="Hauser L."/>
            <person name="Kyrpides N."/>
            <person name="Kim E."/>
            <person name="Tebo B.M."/>
            <person name="Richardson P."/>
        </authorList>
    </citation>
    <scope>NUCLEOTIDE SEQUENCE [LARGE SCALE GENOMIC DNA]</scope>
    <source>
        <strain evidence="4 5">MI-1</strain>
    </source>
</reference>
<dbReference type="HOGENOM" id="CLU_016922_10_0_9"/>
<keyword evidence="4" id="KW-0032">Aminotransferase</keyword>
<dbReference type="PANTHER" id="PTHR11986:SF121">
    <property type="entry name" value="BLR3010 PROTEIN"/>
    <property type="match status" value="1"/>
</dbReference>
<dbReference type="PANTHER" id="PTHR11986">
    <property type="entry name" value="AMINOTRANSFERASE CLASS III"/>
    <property type="match status" value="1"/>
</dbReference>
<sequence>MSHQHCKCGCMAPINLEQALGLSQGEIKEMHSQYVNASLVTLLSLINFDTPFISAQGVSVFDDQGNEYLDFLGAYGALNLGHNHPQILDAIQRVKTMPNLLQSSINGITAALAHNLSHLTPGNLQRSFFCNSGAEAVEGALKLARIATGRQKFVHCHNSFHGKTFGALSVTGREKYQQPFRPLIAPSIGVPFGDLEALQDHLRSRDVAAFIVEPIQGEGGILEPPKGYLAKAKNLCAQYGSLIIADEVQTGFGRTGALFACETEKLVPDILCLAKSLGGGVMPIGAYITTDEIWRKAYGTMEKALLHTSTFGGNTTACAAALKTIEVIMEQDLCQQAREKGSYFLTHLNNLKEKYPLLKDVRGRGLMIGLEFQPPERISGKYSLKFTMNVINKLAQAYMGSLVAGELLNKHQIITAYTLNNPNVIRLEPPLIVTYEQLDRVLDALEEVLSNHTGFFSMVGSGAKNIISKLTHTKS</sequence>
<dbReference type="InterPro" id="IPR050103">
    <property type="entry name" value="Class-III_PLP-dep_AT"/>
</dbReference>
<dbReference type="Gene3D" id="3.90.1150.10">
    <property type="entry name" value="Aspartate Aminotransferase, domain 1"/>
    <property type="match status" value="1"/>
</dbReference>
<dbReference type="EC" id="2.6.1.-" evidence="4"/>
<name>A4J672_DESRM</name>
<dbReference type="eggNOG" id="COG4992">
    <property type="taxonomic scope" value="Bacteria"/>
</dbReference>
<dbReference type="SUPFAM" id="SSF53383">
    <property type="entry name" value="PLP-dependent transferases"/>
    <property type="match status" value="1"/>
</dbReference>
<accession>A4J672</accession>
<dbReference type="InterPro" id="IPR005814">
    <property type="entry name" value="Aminotrans_3"/>
</dbReference>
<keyword evidence="5" id="KW-1185">Reference proteome</keyword>
<evidence type="ECO:0000256" key="2">
    <source>
        <dbReference type="ARBA" id="ARBA00022898"/>
    </source>
</evidence>
<dbReference type="Gene3D" id="3.40.640.10">
    <property type="entry name" value="Type I PLP-dependent aspartate aminotransferase-like (Major domain)"/>
    <property type="match status" value="1"/>
</dbReference>
<dbReference type="Pfam" id="PF00202">
    <property type="entry name" value="Aminotran_3"/>
    <property type="match status" value="1"/>
</dbReference>
<evidence type="ECO:0000313" key="5">
    <source>
        <dbReference type="Proteomes" id="UP000001556"/>
    </source>
</evidence>
<evidence type="ECO:0000313" key="4">
    <source>
        <dbReference type="EMBL" id="ABO50575.1"/>
    </source>
</evidence>
<dbReference type="CDD" id="cd00610">
    <property type="entry name" value="OAT_like"/>
    <property type="match status" value="1"/>
</dbReference>
<dbReference type="FunFam" id="3.40.640.10:FF:000004">
    <property type="entry name" value="Acetylornithine aminotransferase"/>
    <property type="match status" value="1"/>
</dbReference>
<gene>
    <name evidence="4" type="ordered locus">Dred_2058</name>
</gene>
<dbReference type="GO" id="GO:0008483">
    <property type="term" value="F:transaminase activity"/>
    <property type="evidence" value="ECO:0007669"/>
    <property type="project" value="UniProtKB-KW"/>
</dbReference>
<dbReference type="PROSITE" id="PS00600">
    <property type="entry name" value="AA_TRANSFER_CLASS_3"/>
    <property type="match status" value="1"/>
</dbReference>
<dbReference type="KEGG" id="drm:Dred_2058"/>
<comment type="similarity">
    <text evidence="3">Belongs to the class-III pyridoxal-phosphate-dependent aminotransferase family.</text>
</comment>
<organism evidence="4 5">
    <name type="scientific">Desulforamulus reducens (strain ATCC BAA-1160 / DSM 100696 / MI-1)</name>
    <name type="common">Desulfotomaculum reducens</name>
    <dbReference type="NCBI Taxonomy" id="349161"/>
    <lineage>
        <taxon>Bacteria</taxon>
        <taxon>Bacillati</taxon>
        <taxon>Bacillota</taxon>
        <taxon>Clostridia</taxon>
        <taxon>Eubacteriales</taxon>
        <taxon>Peptococcaceae</taxon>
        <taxon>Desulforamulus</taxon>
    </lineage>
</organism>
<dbReference type="GO" id="GO:0030170">
    <property type="term" value="F:pyridoxal phosphate binding"/>
    <property type="evidence" value="ECO:0007669"/>
    <property type="project" value="InterPro"/>
</dbReference>
<comment type="cofactor">
    <cofactor evidence="1">
        <name>pyridoxal 5'-phosphate</name>
        <dbReference type="ChEBI" id="CHEBI:597326"/>
    </cofactor>
</comment>
<dbReference type="InterPro" id="IPR015421">
    <property type="entry name" value="PyrdxlP-dep_Trfase_major"/>
</dbReference>
<keyword evidence="4" id="KW-0808">Transferase</keyword>
<keyword evidence="2 3" id="KW-0663">Pyridoxal phosphate</keyword>
<dbReference type="EMBL" id="CP000612">
    <property type="protein sequence ID" value="ABO50575.1"/>
    <property type="molecule type" value="Genomic_DNA"/>
</dbReference>
<dbReference type="GO" id="GO:0042802">
    <property type="term" value="F:identical protein binding"/>
    <property type="evidence" value="ECO:0007669"/>
    <property type="project" value="TreeGrafter"/>
</dbReference>
<dbReference type="InterPro" id="IPR015422">
    <property type="entry name" value="PyrdxlP-dep_Trfase_small"/>
</dbReference>
<evidence type="ECO:0000256" key="1">
    <source>
        <dbReference type="ARBA" id="ARBA00001933"/>
    </source>
</evidence>
<dbReference type="PIRSF" id="PIRSF000521">
    <property type="entry name" value="Transaminase_4ab_Lys_Orn"/>
    <property type="match status" value="1"/>
</dbReference>
<protein>
    <submittedName>
        <fullName evidence="4">Aminotransferase</fullName>
        <ecNumber evidence="4">2.6.1.-</ecNumber>
    </submittedName>
</protein>
<evidence type="ECO:0000256" key="3">
    <source>
        <dbReference type="RuleBase" id="RU003560"/>
    </source>
</evidence>
<dbReference type="AlphaFoldDB" id="A4J672"/>
<dbReference type="InterPro" id="IPR015424">
    <property type="entry name" value="PyrdxlP-dep_Trfase"/>
</dbReference>